<feature type="transmembrane region" description="Helical" evidence="2">
    <location>
        <begin position="232"/>
        <end position="253"/>
    </location>
</feature>
<feature type="compositionally biased region" description="Low complexity" evidence="1">
    <location>
        <begin position="123"/>
        <end position="136"/>
    </location>
</feature>
<keyword evidence="4" id="KW-1185">Reference proteome</keyword>
<gene>
    <name evidence="3" type="ORF">TELCIR_20761</name>
</gene>
<dbReference type="AlphaFoldDB" id="A0A2G9TIL8"/>
<keyword evidence="2" id="KW-0472">Membrane</keyword>
<evidence type="ECO:0000256" key="2">
    <source>
        <dbReference type="SAM" id="Phobius"/>
    </source>
</evidence>
<keyword evidence="2" id="KW-1133">Transmembrane helix</keyword>
<name>A0A2G9TIL8_TELCI</name>
<feature type="compositionally biased region" description="Pro residues" evidence="1">
    <location>
        <begin position="171"/>
        <end position="186"/>
    </location>
</feature>
<feature type="region of interest" description="Disordered" evidence="1">
    <location>
        <begin position="167"/>
        <end position="192"/>
    </location>
</feature>
<reference evidence="3 4" key="1">
    <citation type="submission" date="2015-09" db="EMBL/GenBank/DDBJ databases">
        <title>Draft genome of the parasitic nematode Teladorsagia circumcincta isolate WARC Sus (inbred).</title>
        <authorList>
            <person name="Mitreva M."/>
        </authorList>
    </citation>
    <scope>NUCLEOTIDE SEQUENCE [LARGE SCALE GENOMIC DNA]</scope>
    <source>
        <strain evidence="3 4">S</strain>
    </source>
</reference>
<evidence type="ECO:0000256" key="1">
    <source>
        <dbReference type="SAM" id="MobiDB-lite"/>
    </source>
</evidence>
<evidence type="ECO:0000313" key="3">
    <source>
        <dbReference type="EMBL" id="PIO57819.1"/>
    </source>
</evidence>
<evidence type="ECO:0000313" key="4">
    <source>
        <dbReference type="Proteomes" id="UP000230423"/>
    </source>
</evidence>
<feature type="region of interest" description="Disordered" evidence="1">
    <location>
        <begin position="1"/>
        <end position="110"/>
    </location>
</feature>
<dbReference type="Proteomes" id="UP000230423">
    <property type="component" value="Unassembled WGS sequence"/>
</dbReference>
<organism evidence="3 4">
    <name type="scientific">Teladorsagia circumcincta</name>
    <name type="common">Brown stomach worm</name>
    <name type="synonym">Ostertagia circumcincta</name>
    <dbReference type="NCBI Taxonomy" id="45464"/>
    <lineage>
        <taxon>Eukaryota</taxon>
        <taxon>Metazoa</taxon>
        <taxon>Ecdysozoa</taxon>
        <taxon>Nematoda</taxon>
        <taxon>Chromadorea</taxon>
        <taxon>Rhabditida</taxon>
        <taxon>Rhabditina</taxon>
        <taxon>Rhabditomorpha</taxon>
        <taxon>Strongyloidea</taxon>
        <taxon>Trichostrongylidae</taxon>
        <taxon>Teladorsagia</taxon>
    </lineage>
</organism>
<dbReference type="EMBL" id="KZ363688">
    <property type="protein sequence ID" value="PIO57819.1"/>
    <property type="molecule type" value="Genomic_DNA"/>
</dbReference>
<proteinExistence type="predicted"/>
<feature type="compositionally biased region" description="Polar residues" evidence="1">
    <location>
        <begin position="94"/>
        <end position="110"/>
    </location>
</feature>
<feature type="compositionally biased region" description="Basic and acidic residues" evidence="1">
    <location>
        <begin position="140"/>
        <end position="151"/>
    </location>
</feature>
<feature type="region of interest" description="Disordered" evidence="1">
    <location>
        <begin position="123"/>
        <end position="155"/>
    </location>
</feature>
<keyword evidence="2" id="KW-0812">Transmembrane</keyword>
<feature type="compositionally biased region" description="Polar residues" evidence="1">
    <location>
        <begin position="31"/>
        <end position="49"/>
    </location>
</feature>
<sequence>MDDPKSPPDPGPASDGQCRYSLNLSHDAAETSVNFSNRDAADTSSNSLSRDGAAPKLNSTSPSDEGEAMDTSDGTVSGGTFTECATAAKPSSLAGLTTPSAVPQVSSSEEPFSGTFAEVAARSSTNSSASSSLAASQRKFHSERQLPKSDEGSMVSMASSMGHLSVAEAAPPQPPQWPAPVTPSTPPVKVMRSASPAQATGCHLHTGTGEGCFGCFSSTPILPGLYARPRSYFLEVGSINLVGFPAFFFRFLYQRDRFLQGIGHARRSRC</sequence>
<protein>
    <submittedName>
        <fullName evidence="3">Uncharacterized protein</fullName>
    </submittedName>
</protein>
<accession>A0A2G9TIL8</accession>